<feature type="compositionally biased region" description="Low complexity" evidence="2">
    <location>
        <begin position="129"/>
        <end position="222"/>
    </location>
</feature>
<accession>A0A4Z0A391</accession>
<evidence type="ECO:0000313" key="6">
    <source>
        <dbReference type="Proteomes" id="UP000298061"/>
    </source>
</evidence>
<dbReference type="OrthoDB" id="2339190at2759"/>
<evidence type="ECO:0000259" key="4">
    <source>
        <dbReference type="Pfam" id="PF10342"/>
    </source>
</evidence>
<feature type="chain" id="PRO_5021190990" description="Yeast cell wall synthesis Kre9/Knh1-like N-terminal domain-containing protein" evidence="3">
    <location>
        <begin position="23"/>
        <end position="255"/>
    </location>
</feature>
<dbReference type="PANTHER" id="PTHR40633:SF1">
    <property type="entry name" value="GPI ANCHORED SERINE-THREONINE RICH PROTEIN (AFU_ORTHOLOGUE AFUA_1G03630)"/>
    <property type="match status" value="1"/>
</dbReference>
<organism evidence="5 6">
    <name type="scientific">Hericium alpestre</name>
    <dbReference type="NCBI Taxonomy" id="135208"/>
    <lineage>
        <taxon>Eukaryota</taxon>
        <taxon>Fungi</taxon>
        <taxon>Dikarya</taxon>
        <taxon>Basidiomycota</taxon>
        <taxon>Agaricomycotina</taxon>
        <taxon>Agaricomycetes</taxon>
        <taxon>Russulales</taxon>
        <taxon>Hericiaceae</taxon>
        <taxon>Hericium</taxon>
    </lineage>
</organism>
<gene>
    <name evidence="5" type="ORF">EWM64_g3099</name>
</gene>
<protein>
    <recommendedName>
        <fullName evidence="4">Yeast cell wall synthesis Kre9/Knh1-like N-terminal domain-containing protein</fullName>
    </recommendedName>
</protein>
<dbReference type="Proteomes" id="UP000298061">
    <property type="component" value="Unassembled WGS sequence"/>
</dbReference>
<evidence type="ECO:0000256" key="3">
    <source>
        <dbReference type="SAM" id="SignalP"/>
    </source>
</evidence>
<dbReference type="InterPro" id="IPR018466">
    <property type="entry name" value="Kre9/Knh1-like_N"/>
</dbReference>
<dbReference type="AlphaFoldDB" id="A0A4Z0A391"/>
<dbReference type="InterPro" id="IPR052982">
    <property type="entry name" value="SRP1/TIP1-like"/>
</dbReference>
<keyword evidence="6" id="KW-1185">Reference proteome</keyword>
<comment type="caution">
    <text evidence="5">The sequence shown here is derived from an EMBL/GenBank/DDBJ whole genome shotgun (WGS) entry which is preliminary data.</text>
</comment>
<feature type="region of interest" description="Disordered" evidence="2">
    <location>
        <begin position="126"/>
        <end position="222"/>
    </location>
</feature>
<dbReference type="STRING" id="135208.A0A4Z0A391"/>
<reference evidence="5 6" key="1">
    <citation type="submission" date="2019-02" db="EMBL/GenBank/DDBJ databases">
        <title>Genome sequencing of the rare red list fungi Hericium alpestre (H. flagellum).</title>
        <authorList>
            <person name="Buettner E."/>
            <person name="Kellner H."/>
        </authorList>
    </citation>
    <scope>NUCLEOTIDE SEQUENCE [LARGE SCALE GENOMIC DNA]</scope>
    <source>
        <strain evidence="5 6">DSM 108284</strain>
    </source>
</reference>
<sequence length="255" mass="25464">MLPADMSSLTFLFLCLVAFVHAAPLVKRIVVDPQITTPTASTVWTVGSSVTVTWDTTQIPSSGNFTGQLILGFNENESENLQLDNPLAQGFDLRAGKVDVTVPDVAPKSDYIVVLMGDSGNASPEFTISGGSASSGTSAPSSTVESSASSTAAPSSAETASASSSPSESPAAPPTTVVLAPTSTTEAPAPTSTNEAPASPQTAVSSEPTVSLSSSPSTTPLALGGAQTSGAFSNHANALTMTALSGLSAALLFAL</sequence>
<evidence type="ECO:0000313" key="5">
    <source>
        <dbReference type="EMBL" id="TFY80914.1"/>
    </source>
</evidence>
<dbReference type="EMBL" id="SFCI01000272">
    <property type="protein sequence ID" value="TFY80914.1"/>
    <property type="molecule type" value="Genomic_DNA"/>
</dbReference>
<dbReference type="PANTHER" id="PTHR40633">
    <property type="entry name" value="MATRIX PROTEIN, PUTATIVE (AFU_ORTHOLOGUE AFUA_8G05410)-RELATED"/>
    <property type="match status" value="1"/>
</dbReference>
<name>A0A4Z0A391_9AGAM</name>
<dbReference type="Pfam" id="PF10342">
    <property type="entry name" value="Kre9_KNH"/>
    <property type="match status" value="1"/>
</dbReference>
<keyword evidence="1 3" id="KW-0732">Signal</keyword>
<evidence type="ECO:0000256" key="1">
    <source>
        <dbReference type="ARBA" id="ARBA00022729"/>
    </source>
</evidence>
<evidence type="ECO:0000256" key="2">
    <source>
        <dbReference type="SAM" id="MobiDB-lite"/>
    </source>
</evidence>
<feature type="signal peptide" evidence="3">
    <location>
        <begin position="1"/>
        <end position="22"/>
    </location>
</feature>
<feature type="domain" description="Yeast cell wall synthesis Kre9/Knh1-like N-terminal" evidence="4">
    <location>
        <begin position="37"/>
        <end position="128"/>
    </location>
</feature>
<proteinExistence type="predicted"/>